<keyword evidence="8" id="KW-0378">Hydrolase</keyword>
<dbReference type="AlphaFoldDB" id="A0A931G635"/>
<dbReference type="InterPro" id="IPR002053">
    <property type="entry name" value="Glyco_hydro_25"/>
</dbReference>
<dbReference type="RefSeq" id="WP_196398453.1">
    <property type="nucleotide sequence ID" value="NZ_JADNYM010000032.1"/>
</dbReference>
<dbReference type="GO" id="GO:0016998">
    <property type="term" value="P:cell wall macromolecule catabolic process"/>
    <property type="evidence" value="ECO:0007669"/>
    <property type="project" value="InterPro"/>
</dbReference>
<dbReference type="GO" id="GO:0016052">
    <property type="term" value="P:carbohydrate catabolic process"/>
    <property type="evidence" value="ECO:0007669"/>
    <property type="project" value="TreeGrafter"/>
</dbReference>
<keyword evidence="9" id="KW-1015">Disulfide bond</keyword>
<dbReference type="EMBL" id="JADNYM010000032">
    <property type="protein sequence ID" value="MBG0741521.1"/>
    <property type="molecule type" value="Genomic_DNA"/>
</dbReference>
<accession>A0A931G635</accession>
<name>A0A931G635_9MICC</name>
<feature type="domain" description="SLH" evidence="13">
    <location>
        <begin position="420"/>
        <end position="478"/>
    </location>
</feature>
<comment type="function">
    <text evidence="11">This enzyme has both lysozyme (acetylmuramidase) and diacetylmuramidase activities.</text>
</comment>
<dbReference type="GO" id="GO:0031640">
    <property type="term" value="P:killing of cells of another organism"/>
    <property type="evidence" value="ECO:0007669"/>
    <property type="project" value="UniProtKB-KW"/>
</dbReference>
<protein>
    <recommendedName>
        <fullName evidence="4">lysozyme</fullName>
        <ecNumber evidence="4">3.2.1.17</ecNumber>
    </recommendedName>
</protein>
<dbReference type="InterPro" id="IPR018077">
    <property type="entry name" value="Glyco_hydro_fam25_subgr"/>
</dbReference>
<evidence type="ECO:0000256" key="7">
    <source>
        <dbReference type="ARBA" id="ARBA00022638"/>
    </source>
</evidence>
<dbReference type="EC" id="3.2.1.17" evidence="4"/>
<evidence type="ECO:0000256" key="2">
    <source>
        <dbReference type="ARBA" id="ARBA00004613"/>
    </source>
</evidence>
<evidence type="ECO:0000256" key="11">
    <source>
        <dbReference type="ARBA" id="ARBA00055588"/>
    </source>
</evidence>
<comment type="caution">
    <text evidence="14">The sequence shown here is derived from an EMBL/GenBank/DDBJ whole genome shotgun (WGS) entry which is preliminary data.</text>
</comment>
<dbReference type="CDD" id="cd06412">
    <property type="entry name" value="GH25_CH-type"/>
    <property type="match status" value="1"/>
</dbReference>
<dbReference type="Pfam" id="PF01183">
    <property type="entry name" value="Glyco_hydro_25"/>
    <property type="match status" value="1"/>
</dbReference>
<proteinExistence type="inferred from homology"/>
<dbReference type="Proteomes" id="UP000655366">
    <property type="component" value="Unassembled WGS sequence"/>
</dbReference>
<keyword evidence="7" id="KW-0081">Bacteriolytic enzyme</keyword>
<keyword evidence="15" id="KW-1185">Reference proteome</keyword>
<dbReference type="GO" id="GO:0009253">
    <property type="term" value="P:peptidoglycan catabolic process"/>
    <property type="evidence" value="ECO:0007669"/>
    <property type="project" value="InterPro"/>
</dbReference>
<dbReference type="InterPro" id="IPR001119">
    <property type="entry name" value="SLH_dom"/>
</dbReference>
<feature type="region of interest" description="Disordered" evidence="12">
    <location>
        <begin position="48"/>
        <end position="81"/>
    </location>
</feature>
<dbReference type="InterPro" id="IPR017853">
    <property type="entry name" value="GH"/>
</dbReference>
<keyword evidence="10" id="KW-0326">Glycosidase</keyword>
<evidence type="ECO:0000313" key="14">
    <source>
        <dbReference type="EMBL" id="MBG0741521.1"/>
    </source>
</evidence>
<evidence type="ECO:0000256" key="12">
    <source>
        <dbReference type="SAM" id="MobiDB-lite"/>
    </source>
</evidence>
<dbReference type="Gene3D" id="3.20.20.80">
    <property type="entry name" value="Glycosidases"/>
    <property type="match status" value="1"/>
</dbReference>
<evidence type="ECO:0000313" key="15">
    <source>
        <dbReference type="Proteomes" id="UP000655366"/>
    </source>
</evidence>
<gene>
    <name evidence="14" type="ORF">IV500_19335</name>
</gene>
<comment type="subcellular location">
    <subcellularLocation>
        <location evidence="2">Secreted</location>
    </subcellularLocation>
</comment>
<evidence type="ECO:0000256" key="3">
    <source>
        <dbReference type="ARBA" id="ARBA00010646"/>
    </source>
</evidence>
<evidence type="ECO:0000256" key="9">
    <source>
        <dbReference type="ARBA" id="ARBA00023157"/>
    </source>
</evidence>
<dbReference type="GO" id="GO:0003796">
    <property type="term" value="F:lysozyme activity"/>
    <property type="evidence" value="ECO:0007669"/>
    <property type="project" value="UniProtKB-EC"/>
</dbReference>
<comment type="similarity">
    <text evidence="3">Belongs to the glycosyl hydrolase 25 family.</text>
</comment>
<organism evidence="14 15">
    <name type="scientific">Arthrobacter terrae</name>
    <dbReference type="NCBI Taxonomy" id="2935737"/>
    <lineage>
        <taxon>Bacteria</taxon>
        <taxon>Bacillati</taxon>
        <taxon>Actinomycetota</taxon>
        <taxon>Actinomycetes</taxon>
        <taxon>Micrococcales</taxon>
        <taxon>Micrococcaceae</taxon>
        <taxon>Arthrobacter</taxon>
    </lineage>
</organism>
<evidence type="ECO:0000259" key="13">
    <source>
        <dbReference type="PROSITE" id="PS51272"/>
    </source>
</evidence>
<dbReference type="Pfam" id="PF00395">
    <property type="entry name" value="SLH"/>
    <property type="match status" value="3"/>
</dbReference>
<evidence type="ECO:0000256" key="5">
    <source>
        <dbReference type="ARBA" id="ARBA00022525"/>
    </source>
</evidence>
<dbReference type="PROSITE" id="PS51272">
    <property type="entry name" value="SLH"/>
    <property type="match status" value="3"/>
</dbReference>
<comment type="catalytic activity">
    <reaction evidence="1">
        <text>Hydrolysis of (1-&gt;4)-beta-linkages between N-acetylmuramic acid and N-acetyl-D-glucosamine residues in a peptidoglycan and between N-acetyl-D-glucosamine residues in chitodextrins.</text>
        <dbReference type="EC" id="3.2.1.17"/>
    </reaction>
</comment>
<dbReference type="PANTHER" id="PTHR34135">
    <property type="entry name" value="LYSOZYME"/>
    <property type="match status" value="1"/>
</dbReference>
<keyword evidence="6" id="KW-0929">Antimicrobial</keyword>
<evidence type="ECO:0000256" key="4">
    <source>
        <dbReference type="ARBA" id="ARBA00012732"/>
    </source>
</evidence>
<dbReference type="SMART" id="SM00641">
    <property type="entry name" value="Glyco_25"/>
    <property type="match status" value="1"/>
</dbReference>
<dbReference type="GO" id="GO:0005576">
    <property type="term" value="C:extracellular region"/>
    <property type="evidence" value="ECO:0007669"/>
    <property type="project" value="UniProtKB-SubCell"/>
</dbReference>
<evidence type="ECO:0000256" key="6">
    <source>
        <dbReference type="ARBA" id="ARBA00022529"/>
    </source>
</evidence>
<evidence type="ECO:0000256" key="8">
    <source>
        <dbReference type="ARBA" id="ARBA00022801"/>
    </source>
</evidence>
<dbReference type="FunFam" id="3.20.20.80:FF:000060">
    <property type="entry name" value="Lysozyme M1"/>
    <property type="match status" value="1"/>
</dbReference>
<dbReference type="PANTHER" id="PTHR34135:SF2">
    <property type="entry name" value="LYSOZYME"/>
    <property type="match status" value="1"/>
</dbReference>
<feature type="domain" description="SLH" evidence="13">
    <location>
        <begin position="360"/>
        <end position="419"/>
    </location>
</feature>
<sequence>MLASPGRPTASSRNFVSPAWFRTLTSAVLLIAVSMLVDVQGASAAPYPPPSAPSSSIVDQGHAMGSTIRGHEGSSSAASRTTTAYSAPAGVPGMDVSGWQGNVDWARATANGAKFAYIKASEGTGFTSNYFASQYNGAFAAGMIRGAYHFALPDRSTGKAQADFFVSNGGGWSPDGGTLPPLLDIEYNPYGDTCYGLSQSGMVRWINDFAKTVRDRTGRPPAIYTTADWWTRCTGNNAGLSDNPLFIAAYSTWVGPMPASWDTYSFWQHADSGIFPGDQDVFNGTLRQLTAFATGPGPAFTDVSAADQFFAPINWMAATQISTGYPGGTYRPLNTVNRDAMAAFLYRLAGSPAYTAPAKSPFTDLGTTDPFYKEISWLASTGITTGYPEGSYRPLNTVNRDAMAAFLYRLAGSPAYTAPAKSPFTDLGTTDPFYKEISWLASTGITTGYPDSTYRPGDTVNRDAMAAFLYRFRNTLPG</sequence>
<dbReference type="GO" id="GO:0042742">
    <property type="term" value="P:defense response to bacterium"/>
    <property type="evidence" value="ECO:0007669"/>
    <property type="project" value="UniProtKB-KW"/>
</dbReference>
<dbReference type="PROSITE" id="PS51904">
    <property type="entry name" value="GLYCOSYL_HYDROL_F25_2"/>
    <property type="match status" value="1"/>
</dbReference>
<keyword evidence="5" id="KW-0964">Secreted</keyword>
<evidence type="ECO:0000256" key="1">
    <source>
        <dbReference type="ARBA" id="ARBA00000632"/>
    </source>
</evidence>
<reference evidence="14 15" key="1">
    <citation type="submission" date="2020-11" db="EMBL/GenBank/DDBJ databases">
        <title>Arthrobacter antarcticus sp. nov., isolated from Antarctic Soil.</title>
        <authorList>
            <person name="Li J."/>
        </authorList>
    </citation>
    <scope>NUCLEOTIDE SEQUENCE [LARGE SCALE GENOMIC DNA]</scope>
    <source>
        <strain evidence="14 15">Z1-20</strain>
    </source>
</reference>
<dbReference type="SUPFAM" id="SSF51445">
    <property type="entry name" value="(Trans)glycosidases"/>
    <property type="match status" value="1"/>
</dbReference>
<feature type="domain" description="SLH" evidence="13">
    <location>
        <begin position="296"/>
        <end position="359"/>
    </location>
</feature>
<evidence type="ECO:0000256" key="10">
    <source>
        <dbReference type="ARBA" id="ARBA00023295"/>
    </source>
</evidence>